<evidence type="ECO:0000256" key="11">
    <source>
        <dbReference type="ARBA" id="ARBA00042639"/>
    </source>
</evidence>
<dbReference type="InterPro" id="IPR013766">
    <property type="entry name" value="Thioredoxin_domain"/>
</dbReference>
<evidence type="ECO:0000256" key="3">
    <source>
        <dbReference type="ARBA" id="ARBA00013017"/>
    </source>
</evidence>
<keyword evidence="16" id="KW-1185">Reference proteome</keyword>
<comment type="caution">
    <text evidence="15">The sequence shown here is derived from an EMBL/GenBank/DDBJ whole genome shotgun (WGS) entry which is preliminary data.</text>
</comment>
<name>A0ABS6IQJ3_9HYPH</name>
<evidence type="ECO:0000259" key="14">
    <source>
        <dbReference type="PROSITE" id="PS51352"/>
    </source>
</evidence>
<keyword evidence="5" id="KW-0049">Antioxidant</keyword>
<proteinExistence type="inferred from homology"/>
<comment type="similarity">
    <text evidence="10">Belongs to the peroxiredoxin family. BCP/PrxQ subfamily.</text>
</comment>
<dbReference type="InterPro" id="IPR024706">
    <property type="entry name" value="Peroxiredoxin_AhpC-typ"/>
</dbReference>
<protein>
    <recommendedName>
        <fullName evidence="3">thioredoxin-dependent peroxiredoxin</fullName>
        <ecNumber evidence="3">1.11.1.24</ecNumber>
    </recommendedName>
    <alternativeName>
        <fullName evidence="9">Thioredoxin peroxidase</fullName>
    </alternativeName>
    <alternativeName>
        <fullName evidence="11">Thioredoxin-dependent peroxiredoxin Bcp</fullName>
    </alternativeName>
</protein>
<accession>A0ABS6IQJ3</accession>
<evidence type="ECO:0000256" key="7">
    <source>
        <dbReference type="ARBA" id="ARBA00023157"/>
    </source>
</evidence>
<evidence type="ECO:0000256" key="9">
    <source>
        <dbReference type="ARBA" id="ARBA00032824"/>
    </source>
</evidence>
<dbReference type="InterPro" id="IPR050924">
    <property type="entry name" value="Peroxiredoxin_BCP/PrxQ"/>
</dbReference>
<sequence>MKRIAATALALACVLAMPVWAALKPGDTAPVFTAQAALDGKDYEFSLADALKKGPVVLYFFPKAFTTGCTAEAHEFAEAADQFKALGATLIGMSADDIGTLHKFSTQACSGKFPVAADPDLKVIKAYDSALIRVGSVGIADRISYVIGQDGKIVYAFSDRNPDKHVANTLAAVKALQKK</sequence>
<dbReference type="PIRSF" id="PIRSF000239">
    <property type="entry name" value="AHPC"/>
    <property type="match status" value="1"/>
</dbReference>
<dbReference type="PANTHER" id="PTHR42801:SF4">
    <property type="entry name" value="AHPC_TSA FAMILY PROTEIN"/>
    <property type="match status" value="1"/>
</dbReference>
<reference evidence="15 16" key="1">
    <citation type="submission" date="2021-06" db="EMBL/GenBank/DDBJ databases">
        <authorList>
            <person name="Lee D.H."/>
        </authorList>
    </citation>
    <scope>NUCLEOTIDE SEQUENCE [LARGE SCALE GENOMIC DNA]</scope>
    <source>
        <strain evidence="15 16">MMS21-HV4-11</strain>
    </source>
</reference>
<dbReference type="Pfam" id="PF00578">
    <property type="entry name" value="AhpC-TSA"/>
    <property type="match status" value="1"/>
</dbReference>
<dbReference type="PANTHER" id="PTHR42801">
    <property type="entry name" value="THIOREDOXIN-DEPENDENT PEROXIDE REDUCTASE"/>
    <property type="match status" value="1"/>
</dbReference>
<evidence type="ECO:0000256" key="12">
    <source>
        <dbReference type="ARBA" id="ARBA00049091"/>
    </source>
</evidence>
<feature type="domain" description="Thioredoxin" evidence="14">
    <location>
        <begin position="23"/>
        <end position="178"/>
    </location>
</feature>
<dbReference type="InterPro" id="IPR000866">
    <property type="entry name" value="AhpC/TSA"/>
</dbReference>
<keyword evidence="8" id="KW-0676">Redox-active center</keyword>
<evidence type="ECO:0000313" key="15">
    <source>
        <dbReference type="EMBL" id="MBU8876881.1"/>
    </source>
</evidence>
<evidence type="ECO:0000256" key="5">
    <source>
        <dbReference type="ARBA" id="ARBA00022862"/>
    </source>
</evidence>
<comment type="function">
    <text evidence="1">Thiol-specific peroxidase that catalyzes the reduction of hydrogen peroxide and organic hydroperoxides to water and alcohols, respectively. Plays a role in cell protection against oxidative stress by detoxifying peroxides and as sensor of hydrogen peroxide-mediated signaling events.</text>
</comment>
<evidence type="ECO:0000256" key="8">
    <source>
        <dbReference type="ARBA" id="ARBA00023284"/>
    </source>
</evidence>
<evidence type="ECO:0000313" key="16">
    <source>
        <dbReference type="Proteomes" id="UP000727907"/>
    </source>
</evidence>
<evidence type="ECO:0000256" key="13">
    <source>
        <dbReference type="SAM" id="SignalP"/>
    </source>
</evidence>
<feature type="chain" id="PRO_5045482285" description="thioredoxin-dependent peroxiredoxin" evidence="13">
    <location>
        <begin position="22"/>
        <end position="179"/>
    </location>
</feature>
<evidence type="ECO:0000256" key="6">
    <source>
        <dbReference type="ARBA" id="ARBA00023002"/>
    </source>
</evidence>
<keyword evidence="7" id="KW-1015">Disulfide bond</keyword>
<dbReference type="CDD" id="cd03017">
    <property type="entry name" value="PRX_BCP"/>
    <property type="match status" value="1"/>
</dbReference>
<evidence type="ECO:0000256" key="2">
    <source>
        <dbReference type="ARBA" id="ARBA00011245"/>
    </source>
</evidence>
<comment type="subunit">
    <text evidence="2">Monomer.</text>
</comment>
<dbReference type="EMBL" id="JAHOPB010000003">
    <property type="protein sequence ID" value="MBU8876881.1"/>
    <property type="molecule type" value="Genomic_DNA"/>
</dbReference>
<evidence type="ECO:0000256" key="1">
    <source>
        <dbReference type="ARBA" id="ARBA00003330"/>
    </source>
</evidence>
<dbReference type="RefSeq" id="WP_216966122.1">
    <property type="nucleotide sequence ID" value="NZ_JAHOPB010000003.1"/>
</dbReference>
<evidence type="ECO:0000256" key="4">
    <source>
        <dbReference type="ARBA" id="ARBA00022559"/>
    </source>
</evidence>
<dbReference type="Proteomes" id="UP000727907">
    <property type="component" value="Unassembled WGS sequence"/>
</dbReference>
<gene>
    <name evidence="15" type="ORF">KQ910_24110</name>
</gene>
<keyword evidence="6" id="KW-0560">Oxidoreductase</keyword>
<dbReference type="PROSITE" id="PS51352">
    <property type="entry name" value="THIOREDOXIN_2"/>
    <property type="match status" value="1"/>
</dbReference>
<organism evidence="15 16">
    <name type="scientific">Reyranella humidisoli</name>
    <dbReference type="NCBI Taxonomy" id="2849149"/>
    <lineage>
        <taxon>Bacteria</taxon>
        <taxon>Pseudomonadati</taxon>
        <taxon>Pseudomonadota</taxon>
        <taxon>Alphaproteobacteria</taxon>
        <taxon>Hyphomicrobiales</taxon>
        <taxon>Reyranellaceae</taxon>
        <taxon>Reyranella</taxon>
    </lineage>
</organism>
<keyword evidence="4" id="KW-0575">Peroxidase</keyword>
<keyword evidence="13" id="KW-0732">Signal</keyword>
<feature type="signal peptide" evidence="13">
    <location>
        <begin position="1"/>
        <end position="21"/>
    </location>
</feature>
<comment type="catalytic activity">
    <reaction evidence="12">
        <text>a hydroperoxide + [thioredoxin]-dithiol = an alcohol + [thioredoxin]-disulfide + H2O</text>
        <dbReference type="Rhea" id="RHEA:62620"/>
        <dbReference type="Rhea" id="RHEA-COMP:10698"/>
        <dbReference type="Rhea" id="RHEA-COMP:10700"/>
        <dbReference type="ChEBI" id="CHEBI:15377"/>
        <dbReference type="ChEBI" id="CHEBI:29950"/>
        <dbReference type="ChEBI" id="CHEBI:30879"/>
        <dbReference type="ChEBI" id="CHEBI:35924"/>
        <dbReference type="ChEBI" id="CHEBI:50058"/>
        <dbReference type="EC" id="1.11.1.24"/>
    </reaction>
</comment>
<dbReference type="EC" id="1.11.1.24" evidence="3"/>
<evidence type="ECO:0000256" key="10">
    <source>
        <dbReference type="ARBA" id="ARBA00038489"/>
    </source>
</evidence>